<gene>
    <name evidence="5" type="ORF">QOZ88_03820</name>
</gene>
<dbReference type="GO" id="GO:0016491">
    <property type="term" value="F:oxidoreductase activity"/>
    <property type="evidence" value="ECO:0007669"/>
    <property type="project" value="UniProtKB-KW"/>
</dbReference>
<dbReference type="SUPFAM" id="SSF51735">
    <property type="entry name" value="NAD(P)-binding Rossmann-fold domains"/>
    <property type="match status" value="1"/>
</dbReference>
<dbReference type="Pfam" id="PF00106">
    <property type="entry name" value="adh_short"/>
    <property type="match status" value="1"/>
</dbReference>
<keyword evidence="6" id="KW-1185">Reference proteome</keyword>
<dbReference type="PANTHER" id="PTHR44196">
    <property type="entry name" value="DEHYDROGENASE/REDUCTASE SDR FAMILY MEMBER 7B"/>
    <property type="match status" value="1"/>
</dbReference>
<dbReference type="Proteomes" id="UP001233673">
    <property type="component" value="Unassembled WGS sequence"/>
</dbReference>
<dbReference type="RefSeq" id="WP_305998465.1">
    <property type="nucleotide sequence ID" value="NZ_JASNFN010000002.1"/>
</dbReference>
<comment type="similarity">
    <text evidence="1 3">Belongs to the short-chain dehydrogenases/reductases (SDR) family.</text>
</comment>
<dbReference type="InterPro" id="IPR057326">
    <property type="entry name" value="KR_dom"/>
</dbReference>
<dbReference type="EC" id="1.-.-.-" evidence="5"/>
<evidence type="ECO:0000313" key="5">
    <source>
        <dbReference type="EMBL" id="MDP5181754.1"/>
    </source>
</evidence>
<evidence type="ECO:0000256" key="3">
    <source>
        <dbReference type="RuleBase" id="RU000363"/>
    </source>
</evidence>
<keyword evidence="2 5" id="KW-0560">Oxidoreductase</keyword>
<organism evidence="5 6">
    <name type="scientific">Blastococcus carthaginiensis</name>
    <dbReference type="NCBI Taxonomy" id="3050034"/>
    <lineage>
        <taxon>Bacteria</taxon>
        <taxon>Bacillati</taxon>
        <taxon>Actinomycetota</taxon>
        <taxon>Actinomycetes</taxon>
        <taxon>Geodermatophilales</taxon>
        <taxon>Geodermatophilaceae</taxon>
        <taxon>Blastococcus</taxon>
    </lineage>
</organism>
<reference evidence="6" key="1">
    <citation type="submission" date="2023-05" db="EMBL/GenBank/DDBJ databases">
        <title>Draft genome of Pseudofrankia sp. BMG5.37.</title>
        <authorList>
            <person name="Gtari M."/>
            <person name="Ghodhbane F."/>
            <person name="Sbissi I."/>
        </authorList>
    </citation>
    <scope>NUCLEOTIDE SEQUENCE [LARGE SCALE GENOMIC DNA]</scope>
    <source>
        <strain evidence="6">BMG 814</strain>
    </source>
</reference>
<dbReference type="PROSITE" id="PS00061">
    <property type="entry name" value="ADH_SHORT"/>
    <property type="match status" value="1"/>
</dbReference>
<dbReference type="InterPro" id="IPR036291">
    <property type="entry name" value="NAD(P)-bd_dom_sf"/>
</dbReference>
<feature type="domain" description="Ketoreductase" evidence="4">
    <location>
        <begin position="10"/>
        <end position="201"/>
    </location>
</feature>
<comment type="caution">
    <text evidence="5">The sequence shown here is derived from an EMBL/GenBank/DDBJ whole genome shotgun (WGS) entry which is preliminary data.</text>
</comment>
<proteinExistence type="inferred from homology"/>
<dbReference type="SMART" id="SM00822">
    <property type="entry name" value="PKS_KR"/>
    <property type="match status" value="1"/>
</dbReference>
<accession>A0ABT9I855</accession>
<evidence type="ECO:0000256" key="2">
    <source>
        <dbReference type="ARBA" id="ARBA00023002"/>
    </source>
</evidence>
<protein>
    <submittedName>
        <fullName evidence="5">SDR family oxidoreductase</fullName>
        <ecNumber evidence="5">1.-.-.-</ecNumber>
    </submittedName>
</protein>
<evidence type="ECO:0000259" key="4">
    <source>
        <dbReference type="SMART" id="SM00822"/>
    </source>
</evidence>
<sequence>MADTDADPQPVAVVTGASSGLGRAVALRLATDGHRVALLARGAEDLAAVAAEVERSGGTALPRTVDLADAGSSEAAIDQVVGAWGRVDVLVNAAGTDAPGTVEQTTVEDWDRVLAVNLRAPFVLSRAVFPHMRSAGGGTIVNVSSVAGLRGWASAAAYCASKSALTGFTQALAAEGRAHGIRACVLYPGAMATSWGVWDPGARRAAATGDAPDPRDALPPERVAELVAWLVQAPGELVLNEVTVTPLHEQGWP</sequence>
<dbReference type="PANTHER" id="PTHR44196:SF1">
    <property type="entry name" value="DEHYDROGENASE_REDUCTASE SDR FAMILY MEMBER 7B"/>
    <property type="match status" value="1"/>
</dbReference>
<evidence type="ECO:0000313" key="6">
    <source>
        <dbReference type="Proteomes" id="UP001233673"/>
    </source>
</evidence>
<dbReference type="PRINTS" id="PR00081">
    <property type="entry name" value="GDHRDH"/>
</dbReference>
<dbReference type="EMBL" id="JASNFN010000002">
    <property type="protein sequence ID" value="MDP5181754.1"/>
    <property type="molecule type" value="Genomic_DNA"/>
</dbReference>
<dbReference type="InterPro" id="IPR002347">
    <property type="entry name" value="SDR_fam"/>
</dbReference>
<dbReference type="Gene3D" id="3.40.50.720">
    <property type="entry name" value="NAD(P)-binding Rossmann-like Domain"/>
    <property type="match status" value="1"/>
</dbReference>
<dbReference type="CDD" id="cd05233">
    <property type="entry name" value="SDR_c"/>
    <property type="match status" value="1"/>
</dbReference>
<dbReference type="InterPro" id="IPR020904">
    <property type="entry name" value="Sc_DH/Rdtase_CS"/>
</dbReference>
<evidence type="ECO:0000256" key="1">
    <source>
        <dbReference type="ARBA" id="ARBA00006484"/>
    </source>
</evidence>
<name>A0ABT9I855_9ACTN</name>
<dbReference type="PRINTS" id="PR00080">
    <property type="entry name" value="SDRFAMILY"/>
</dbReference>